<dbReference type="Pfam" id="PF25091">
    <property type="entry name" value="DUF7806"/>
    <property type="match status" value="1"/>
</dbReference>
<organism evidence="4 5">
    <name type="scientific">Elaeis guineensis var. tenera</name>
    <name type="common">Oil palm</name>
    <dbReference type="NCBI Taxonomy" id="51953"/>
    <lineage>
        <taxon>Eukaryota</taxon>
        <taxon>Viridiplantae</taxon>
        <taxon>Streptophyta</taxon>
        <taxon>Embryophyta</taxon>
        <taxon>Tracheophyta</taxon>
        <taxon>Spermatophyta</taxon>
        <taxon>Magnoliopsida</taxon>
        <taxon>Liliopsida</taxon>
        <taxon>Arecaceae</taxon>
        <taxon>Arecoideae</taxon>
        <taxon>Cocoseae</taxon>
        <taxon>Elaeidinae</taxon>
        <taxon>Elaeis</taxon>
    </lineage>
</organism>
<dbReference type="GO" id="GO:0003006">
    <property type="term" value="P:developmental process involved in reproduction"/>
    <property type="evidence" value="ECO:0007669"/>
    <property type="project" value="TreeGrafter"/>
</dbReference>
<evidence type="ECO:0000256" key="2">
    <source>
        <dbReference type="SAM" id="MobiDB-lite"/>
    </source>
</evidence>
<dbReference type="RefSeq" id="XP_029120480.1">
    <property type="nucleotide sequence ID" value="XM_029264647.1"/>
</dbReference>
<keyword evidence="4" id="KW-1185">Reference proteome</keyword>
<evidence type="ECO:0000259" key="3">
    <source>
        <dbReference type="Pfam" id="PF25091"/>
    </source>
</evidence>
<dbReference type="InterPro" id="IPR056708">
    <property type="entry name" value="DUF7806"/>
</dbReference>
<evidence type="ECO:0000256" key="1">
    <source>
        <dbReference type="SAM" id="Coils"/>
    </source>
</evidence>
<proteinExistence type="predicted"/>
<name>A0A6J0PIB2_ELAGV</name>
<accession>A0A6J0PIB2</accession>
<dbReference type="PANTHER" id="PTHR35489">
    <property type="entry name" value="TITAN9"/>
    <property type="match status" value="1"/>
</dbReference>
<evidence type="ECO:0000313" key="4">
    <source>
        <dbReference type="Proteomes" id="UP000504607"/>
    </source>
</evidence>
<dbReference type="PANTHER" id="PTHR35489:SF2">
    <property type="entry name" value="TITAN9"/>
    <property type="match status" value="1"/>
</dbReference>
<dbReference type="RefSeq" id="XP_019706014.1">
    <property type="nucleotide sequence ID" value="XM_019850455.2"/>
</dbReference>
<gene>
    <name evidence="5 6" type="primary">LOC105045361</name>
</gene>
<protein>
    <submittedName>
        <fullName evidence="5 6">Uncharacterized protein LOC105045361 isoform X1</fullName>
    </submittedName>
</protein>
<evidence type="ECO:0000313" key="5">
    <source>
        <dbReference type="RefSeq" id="XP_019706014.1"/>
    </source>
</evidence>
<dbReference type="OrthoDB" id="759501at2759"/>
<feature type="region of interest" description="Disordered" evidence="2">
    <location>
        <begin position="121"/>
        <end position="142"/>
    </location>
</feature>
<dbReference type="Proteomes" id="UP000504607">
    <property type="component" value="Chromosome 5"/>
</dbReference>
<feature type="coiled-coil region" evidence="1">
    <location>
        <begin position="33"/>
        <end position="106"/>
    </location>
</feature>
<sequence length="279" mass="32100">MERLNSEIYEKYKKLKKRKLLDEEWGQKRDSDIRNFQSATEDLIEELKNENDRLRAEIVCVPCCRSSMQEQYAECEKQLLEESHRAKELSNEVGRLQNLLAQKNDVNDIALLRSSNAAPMVLSREKSETPKKKTPNSCTKESEIQHEEGAIFPYDGGHREEQIVPDCCRRNLSSSGGAAGKGQNDCVFQTLIGFLVGMKFSIDCQMEGLSFSVVHQMSGYTFSLTWIRHEDREGELMYHVSSLGTLERIALDWMKEDVVFSMTMCPVFFERISRVIGRH</sequence>
<reference evidence="5 6" key="1">
    <citation type="submission" date="2025-04" db="UniProtKB">
        <authorList>
            <consortium name="RefSeq"/>
        </authorList>
    </citation>
    <scope>IDENTIFICATION</scope>
</reference>
<feature type="domain" description="DUF7806" evidence="3">
    <location>
        <begin position="184"/>
        <end position="276"/>
    </location>
</feature>
<keyword evidence="1" id="KW-0175">Coiled coil</keyword>
<dbReference type="AlphaFoldDB" id="A0A6J0PIB2"/>
<evidence type="ECO:0000313" key="6">
    <source>
        <dbReference type="RefSeq" id="XP_029120480.1"/>
    </source>
</evidence>
<dbReference type="GeneID" id="105045361"/>